<dbReference type="AlphaFoldDB" id="A0A8J5KGT3"/>
<evidence type="ECO:0000256" key="4">
    <source>
        <dbReference type="ARBA" id="ARBA00023216"/>
    </source>
</evidence>
<dbReference type="GO" id="GO:0009651">
    <property type="term" value="P:response to salt stress"/>
    <property type="evidence" value="ECO:0007669"/>
    <property type="project" value="TreeGrafter"/>
</dbReference>
<dbReference type="InterPro" id="IPR018502">
    <property type="entry name" value="Annexin_repeat"/>
</dbReference>
<keyword evidence="7" id="KW-1185">Reference proteome</keyword>
<dbReference type="PRINTS" id="PR00196">
    <property type="entry name" value="ANNEXIN"/>
</dbReference>
<evidence type="ECO:0000256" key="1">
    <source>
        <dbReference type="ARBA" id="ARBA00022723"/>
    </source>
</evidence>
<dbReference type="Pfam" id="PF00191">
    <property type="entry name" value="Annexin"/>
    <property type="match status" value="2"/>
</dbReference>
<dbReference type="GO" id="GO:0009414">
    <property type="term" value="P:response to water deprivation"/>
    <property type="evidence" value="ECO:0007669"/>
    <property type="project" value="TreeGrafter"/>
</dbReference>
<sequence>MATFRVPDPVPSPSEDAERIWKACHGWGTDEQAIINVLAHRNAAQRHQISLAFEEQHNENLIKRLESELSGDFEARYDGEEIDVGVARSEAKTIQAFTANPPNEFAHALRTAIQCIISPLKYYVKVLRRAVCSKNTDEDALTRVVVMHAEKDLRMIKEMLYERTNVTLEHAIGKEVSGDYKAFLLALIGN</sequence>
<comment type="caution">
    <text evidence="6">The sequence shown here is derived from an EMBL/GenBank/DDBJ whole genome shotgun (WGS) entry which is preliminary data.</text>
</comment>
<keyword evidence="4" id="KW-0041">Annexin</keyword>
<dbReference type="GO" id="GO:0009409">
    <property type="term" value="P:response to cold"/>
    <property type="evidence" value="ECO:0007669"/>
    <property type="project" value="TreeGrafter"/>
</dbReference>
<dbReference type="FunFam" id="1.10.220.10:FF:000008">
    <property type="entry name" value="Annexin"/>
    <property type="match status" value="1"/>
</dbReference>
<dbReference type="Gene3D" id="1.10.220.10">
    <property type="entry name" value="Annexin"/>
    <property type="match status" value="2"/>
</dbReference>
<dbReference type="EMBL" id="JACMSC010000016">
    <property type="protein sequence ID" value="KAG6480664.1"/>
    <property type="molecule type" value="Genomic_DNA"/>
</dbReference>
<dbReference type="GO" id="GO:0001786">
    <property type="term" value="F:phosphatidylserine binding"/>
    <property type="evidence" value="ECO:0007669"/>
    <property type="project" value="TreeGrafter"/>
</dbReference>
<name>A0A8J5KGT3_ZINOF</name>
<keyword evidence="3" id="KW-0106">Calcium</keyword>
<dbReference type="FunFam" id="1.10.220.10:FF:000001">
    <property type="entry name" value="Annexin"/>
    <property type="match status" value="1"/>
</dbReference>
<keyword evidence="5" id="KW-0111">Calcium/phospholipid-binding</keyword>
<organism evidence="6 7">
    <name type="scientific">Zingiber officinale</name>
    <name type="common">Ginger</name>
    <name type="synonym">Amomum zingiber</name>
    <dbReference type="NCBI Taxonomy" id="94328"/>
    <lineage>
        <taxon>Eukaryota</taxon>
        <taxon>Viridiplantae</taxon>
        <taxon>Streptophyta</taxon>
        <taxon>Embryophyta</taxon>
        <taxon>Tracheophyta</taxon>
        <taxon>Spermatophyta</taxon>
        <taxon>Magnoliopsida</taxon>
        <taxon>Liliopsida</taxon>
        <taxon>Zingiberales</taxon>
        <taxon>Zingiberaceae</taxon>
        <taxon>Zingiber</taxon>
    </lineage>
</organism>
<dbReference type="GO" id="GO:0005509">
    <property type="term" value="F:calcium ion binding"/>
    <property type="evidence" value="ECO:0007669"/>
    <property type="project" value="InterPro"/>
</dbReference>
<dbReference type="GO" id="GO:0009408">
    <property type="term" value="P:response to heat"/>
    <property type="evidence" value="ECO:0007669"/>
    <property type="project" value="TreeGrafter"/>
</dbReference>
<dbReference type="InterPro" id="IPR001464">
    <property type="entry name" value="Annexin"/>
</dbReference>
<reference evidence="6 7" key="1">
    <citation type="submission" date="2020-08" db="EMBL/GenBank/DDBJ databases">
        <title>Plant Genome Project.</title>
        <authorList>
            <person name="Zhang R.-G."/>
        </authorList>
    </citation>
    <scope>NUCLEOTIDE SEQUENCE [LARGE SCALE GENOMIC DNA]</scope>
    <source>
        <tissue evidence="6">Rhizome</tissue>
    </source>
</reference>
<accession>A0A8J5KGT3</accession>
<evidence type="ECO:0000256" key="2">
    <source>
        <dbReference type="ARBA" id="ARBA00022737"/>
    </source>
</evidence>
<proteinExistence type="predicted"/>
<keyword evidence="2" id="KW-0677">Repeat</keyword>
<dbReference type="PROSITE" id="PS51897">
    <property type="entry name" value="ANNEXIN_2"/>
    <property type="match status" value="2"/>
</dbReference>
<dbReference type="PANTHER" id="PTHR10502">
    <property type="entry name" value="ANNEXIN"/>
    <property type="match status" value="1"/>
</dbReference>
<dbReference type="SUPFAM" id="SSF47874">
    <property type="entry name" value="Annexin"/>
    <property type="match status" value="1"/>
</dbReference>
<dbReference type="Proteomes" id="UP000734854">
    <property type="component" value="Unassembled WGS sequence"/>
</dbReference>
<keyword evidence="1" id="KW-0479">Metal-binding</keyword>
<dbReference type="GO" id="GO:0005737">
    <property type="term" value="C:cytoplasm"/>
    <property type="evidence" value="ECO:0007669"/>
    <property type="project" value="TreeGrafter"/>
</dbReference>
<dbReference type="SMART" id="SM00335">
    <property type="entry name" value="ANX"/>
    <property type="match status" value="2"/>
</dbReference>
<dbReference type="PANTHER" id="PTHR10502:SF193">
    <property type="entry name" value="ANNEXIN D8"/>
    <property type="match status" value="1"/>
</dbReference>
<dbReference type="GO" id="GO:0005886">
    <property type="term" value="C:plasma membrane"/>
    <property type="evidence" value="ECO:0007669"/>
    <property type="project" value="TreeGrafter"/>
</dbReference>
<protein>
    <recommendedName>
        <fullName evidence="8">Annexin</fullName>
    </recommendedName>
</protein>
<dbReference type="InterPro" id="IPR037104">
    <property type="entry name" value="Annexin_sf"/>
</dbReference>
<dbReference type="GO" id="GO:0005544">
    <property type="term" value="F:calcium-dependent phospholipid binding"/>
    <property type="evidence" value="ECO:0007669"/>
    <property type="project" value="UniProtKB-KW"/>
</dbReference>
<gene>
    <name evidence="6" type="ORF">ZIOFF_057249</name>
</gene>
<evidence type="ECO:0008006" key="8">
    <source>
        <dbReference type="Google" id="ProtNLM"/>
    </source>
</evidence>
<evidence type="ECO:0000313" key="6">
    <source>
        <dbReference type="EMBL" id="KAG6480664.1"/>
    </source>
</evidence>
<evidence type="ECO:0000256" key="5">
    <source>
        <dbReference type="ARBA" id="ARBA00023302"/>
    </source>
</evidence>
<evidence type="ECO:0000256" key="3">
    <source>
        <dbReference type="ARBA" id="ARBA00022837"/>
    </source>
</evidence>
<evidence type="ECO:0000313" key="7">
    <source>
        <dbReference type="Proteomes" id="UP000734854"/>
    </source>
</evidence>